<name>E9SA86_RUMAL</name>
<reference evidence="1 2" key="1">
    <citation type="submission" date="2011-02" db="EMBL/GenBank/DDBJ databases">
        <authorList>
            <person name="Nelson K.E."/>
            <person name="Sutton G."/>
            <person name="Torralba M."/>
            <person name="Durkin S."/>
            <person name="Harkins D."/>
            <person name="Montgomery R."/>
            <person name="Ziemer C."/>
            <person name="Klaassens E."/>
            <person name="Ocuiv P."/>
            <person name="Morrison M."/>
        </authorList>
    </citation>
    <scope>NUCLEOTIDE SEQUENCE [LARGE SCALE GENOMIC DNA]</scope>
    <source>
        <strain evidence="1 2">8</strain>
    </source>
</reference>
<dbReference type="Proteomes" id="UP000004259">
    <property type="component" value="Unassembled WGS sequence"/>
</dbReference>
<organism evidence="1 2">
    <name type="scientific">Ruminococcus albus 8</name>
    <dbReference type="NCBI Taxonomy" id="246199"/>
    <lineage>
        <taxon>Bacteria</taxon>
        <taxon>Bacillati</taxon>
        <taxon>Bacillota</taxon>
        <taxon>Clostridia</taxon>
        <taxon>Eubacteriales</taxon>
        <taxon>Oscillospiraceae</taxon>
        <taxon>Ruminococcus</taxon>
    </lineage>
</organism>
<dbReference type="EMBL" id="ADKM02000051">
    <property type="protein sequence ID" value="EGC03807.1"/>
    <property type="molecule type" value="Genomic_DNA"/>
</dbReference>
<comment type="caution">
    <text evidence="1">The sequence shown here is derived from an EMBL/GenBank/DDBJ whole genome shotgun (WGS) entry which is preliminary data.</text>
</comment>
<dbReference type="RefSeq" id="WP_002847991.1">
    <property type="nucleotide sequence ID" value="NZ_ADKM02000051.1"/>
</dbReference>
<evidence type="ECO:0000313" key="2">
    <source>
        <dbReference type="Proteomes" id="UP000004259"/>
    </source>
</evidence>
<dbReference type="OrthoDB" id="1821248at2"/>
<evidence type="ECO:0000313" key="1">
    <source>
        <dbReference type="EMBL" id="EGC03807.1"/>
    </source>
</evidence>
<protein>
    <submittedName>
        <fullName evidence="1">Conserved domain protein</fullName>
    </submittedName>
</protein>
<sequence length="130" mass="15328">MERTNKDISSVTRYFYRKLKLHPTAFLGSESITFLRTFMDGMVMSDSLFSGNRHVIIPDGFTEFVEWFYGDKSERDSFALVLKNEGDEKAAFYKWFDLLDDFLKGLDREPIGTIEQLKKLEEYTKKKNKQ</sequence>
<accession>E9SA86</accession>
<keyword evidence="2" id="KW-1185">Reference proteome</keyword>
<dbReference type="STRING" id="246199.CUS_4448"/>
<gene>
    <name evidence="1" type="ORF">CUS_4448</name>
</gene>
<dbReference type="AlphaFoldDB" id="E9SA86"/>
<proteinExistence type="predicted"/>